<feature type="domain" description="LysM" evidence="1">
    <location>
        <begin position="427"/>
        <end position="471"/>
    </location>
</feature>
<gene>
    <name evidence="2" type="ORF">SKC37_01755</name>
</gene>
<accession>A0ABW6DF93</accession>
<dbReference type="Gene3D" id="3.10.350.10">
    <property type="entry name" value="LysM domain"/>
    <property type="match status" value="1"/>
</dbReference>
<dbReference type="CDD" id="cd00118">
    <property type="entry name" value="LysM"/>
    <property type="match status" value="1"/>
</dbReference>
<dbReference type="Gene3D" id="3.40.50.1110">
    <property type="entry name" value="SGNH hydrolase"/>
    <property type="match status" value="1"/>
</dbReference>
<proteinExistence type="predicted"/>
<reference evidence="2 3" key="1">
    <citation type="submission" date="2024-03" db="EMBL/GenBank/DDBJ databases">
        <title>Aquirufa genome sequencing.</title>
        <authorList>
            <person name="Pitt A."/>
            <person name="Hahn M.W."/>
        </authorList>
    </citation>
    <scope>NUCLEOTIDE SEQUENCE [LARGE SCALE GENOMIC DNA]</scope>
    <source>
        <strain evidence="2 3">HETE-83D</strain>
    </source>
</reference>
<dbReference type="InterPro" id="IPR036514">
    <property type="entry name" value="SGNH_hydro_sf"/>
</dbReference>
<evidence type="ECO:0000313" key="2">
    <source>
        <dbReference type="EMBL" id="MFD3407369.1"/>
    </source>
</evidence>
<evidence type="ECO:0000313" key="3">
    <source>
        <dbReference type="Proteomes" id="UP001598019"/>
    </source>
</evidence>
<organism evidence="2 3">
    <name type="scientific">Aquirufa esocilacus</name>
    <dbReference type="NCBI Taxonomy" id="3096513"/>
    <lineage>
        <taxon>Bacteria</taxon>
        <taxon>Pseudomonadati</taxon>
        <taxon>Bacteroidota</taxon>
        <taxon>Cytophagia</taxon>
        <taxon>Cytophagales</taxon>
        <taxon>Flectobacillaceae</taxon>
        <taxon>Aquirufa</taxon>
    </lineage>
</organism>
<name>A0ABW6DF93_9BACT</name>
<dbReference type="SUPFAM" id="SSF54106">
    <property type="entry name" value="LysM domain"/>
    <property type="match status" value="1"/>
</dbReference>
<dbReference type="RefSeq" id="WP_377979815.1">
    <property type="nucleotide sequence ID" value="NZ_JBBKXX010000001.1"/>
</dbReference>
<dbReference type="PROSITE" id="PS51782">
    <property type="entry name" value="LYSM"/>
    <property type="match status" value="1"/>
</dbReference>
<evidence type="ECO:0000259" key="1">
    <source>
        <dbReference type="PROSITE" id="PS51782"/>
    </source>
</evidence>
<protein>
    <submittedName>
        <fullName evidence="2">LysM peptidoglycan-binding domain-containing protein</fullName>
    </submittedName>
</protein>
<dbReference type="InterPro" id="IPR018392">
    <property type="entry name" value="LysM"/>
</dbReference>
<dbReference type="Pfam" id="PF13472">
    <property type="entry name" value="Lipase_GDSL_2"/>
    <property type="match status" value="1"/>
</dbReference>
<dbReference type="EMBL" id="JBBKXX010000001">
    <property type="protein sequence ID" value="MFD3407369.1"/>
    <property type="molecule type" value="Genomic_DNA"/>
</dbReference>
<dbReference type="SMART" id="SM00257">
    <property type="entry name" value="LysM"/>
    <property type="match status" value="1"/>
</dbReference>
<comment type="caution">
    <text evidence="2">The sequence shown here is derived from an EMBL/GenBank/DDBJ whole genome shotgun (WGS) entry which is preliminary data.</text>
</comment>
<dbReference type="Gene3D" id="2.60.120.1360">
    <property type="match status" value="1"/>
</dbReference>
<sequence>MRKILFFLFVAYSVLGQTDSTVVCLPCNQIVEDPAFGKLKEAWNKRPIKIVHIGDSHIQIGHFSAQIRAQLSTVAALNGTGITFPYSLAKSVDGAWYKSKAAGQWVGDNILSTKPKLELGVTGYSIKTVDSSASISFQLRDALIDFSEVKIWYQLDSLSYQPDLGSDFTLLDKVKGEGKLGYVRFKRKGKSSTIQLKLIKHDSLAREFQFHGIEFVSSTASFEYHSLGVVGAQFTHLIQHATLWKEQLQLINPDVVIFSYGTNEAYNGNLDVAYYSKQVGRFLDEIRMLLPSVSIVVTSPPDTRSRNRIPKKQIEIIEAQSKWKSSFYDLNKVMGGFNSFQPWFDSNYFLKDKLHLNKAGYQLQGKLFMLAFLNQLKPQVDVRALKAEIDGGIQSIRKRVVNQDTVVKDSVEVEVLVPRKKIVLSTVFHTVKKGDTFYSIAARYHVTVKSLQAKNRQVKSSALQLGDRIRIK</sequence>
<dbReference type="SUPFAM" id="SSF52266">
    <property type="entry name" value="SGNH hydrolase"/>
    <property type="match status" value="1"/>
</dbReference>
<dbReference type="Pfam" id="PF01476">
    <property type="entry name" value="LysM"/>
    <property type="match status" value="1"/>
</dbReference>
<keyword evidence="3" id="KW-1185">Reference proteome</keyword>
<dbReference type="Proteomes" id="UP001598019">
    <property type="component" value="Unassembled WGS sequence"/>
</dbReference>
<dbReference type="InterPro" id="IPR036779">
    <property type="entry name" value="LysM_dom_sf"/>
</dbReference>
<dbReference type="InterPro" id="IPR013830">
    <property type="entry name" value="SGNH_hydro"/>
</dbReference>